<feature type="transmembrane region" description="Helical" evidence="1">
    <location>
        <begin position="111"/>
        <end position="136"/>
    </location>
</feature>
<dbReference type="Proteomes" id="UP000294933">
    <property type="component" value="Unassembled WGS sequence"/>
</dbReference>
<evidence type="ECO:0000256" key="1">
    <source>
        <dbReference type="SAM" id="Phobius"/>
    </source>
</evidence>
<evidence type="ECO:0000313" key="4">
    <source>
        <dbReference type="Proteomes" id="UP000294933"/>
    </source>
</evidence>
<dbReference type="VEuPathDB" id="FungiDB:BD410DRAFT_620049"/>
<keyword evidence="1" id="KW-0812">Transmembrane</keyword>
<dbReference type="AlphaFoldDB" id="A0A4Y7PNA0"/>
<gene>
    <name evidence="3" type="ORF">BD410DRAFT_620049</name>
</gene>
<keyword evidence="1" id="KW-1133">Transmembrane helix</keyword>
<feature type="transmembrane region" description="Helical" evidence="1">
    <location>
        <begin position="241"/>
        <end position="262"/>
    </location>
</feature>
<proteinExistence type="predicted"/>
<evidence type="ECO:0000313" key="3">
    <source>
        <dbReference type="EMBL" id="TDL16506.1"/>
    </source>
</evidence>
<name>A0A4Y7PNA0_9AGAM</name>
<keyword evidence="4" id="KW-1185">Reference proteome</keyword>
<dbReference type="OrthoDB" id="2792702at2759"/>
<dbReference type="EMBL" id="ML170241">
    <property type="protein sequence ID" value="TDL16506.1"/>
    <property type="molecule type" value="Genomic_DNA"/>
</dbReference>
<feature type="domain" description="DUF6534" evidence="2">
    <location>
        <begin position="204"/>
        <end position="278"/>
    </location>
</feature>
<feature type="transmembrane region" description="Helical" evidence="1">
    <location>
        <begin position="77"/>
        <end position="99"/>
    </location>
</feature>
<reference evidence="3 4" key="1">
    <citation type="submission" date="2018-06" db="EMBL/GenBank/DDBJ databases">
        <title>A transcriptomic atlas of mushroom development highlights an independent origin of complex multicellularity.</title>
        <authorList>
            <consortium name="DOE Joint Genome Institute"/>
            <person name="Krizsan K."/>
            <person name="Almasi E."/>
            <person name="Merenyi Z."/>
            <person name="Sahu N."/>
            <person name="Viragh M."/>
            <person name="Koszo T."/>
            <person name="Mondo S."/>
            <person name="Kiss B."/>
            <person name="Balint B."/>
            <person name="Kues U."/>
            <person name="Barry K."/>
            <person name="Hegedus J.C."/>
            <person name="Henrissat B."/>
            <person name="Johnson J."/>
            <person name="Lipzen A."/>
            <person name="Ohm R."/>
            <person name="Nagy I."/>
            <person name="Pangilinan J."/>
            <person name="Yan J."/>
            <person name="Xiong Y."/>
            <person name="Grigoriev I.V."/>
            <person name="Hibbett D.S."/>
            <person name="Nagy L.G."/>
        </authorList>
    </citation>
    <scope>NUCLEOTIDE SEQUENCE [LARGE SCALE GENOMIC DNA]</scope>
    <source>
        <strain evidence="3 4">SZMC22713</strain>
    </source>
</reference>
<evidence type="ECO:0000259" key="2">
    <source>
        <dbReference type="Pfam" id="PF20152"/>
    </source>
</evidence>
<protein>
    <recommendedName>
        <fullName evidence="2">DUF6534 domain-containing protein</fullName>
    </recommendedName>
</protein>
<dbReference type="STRING" id="50990.A0A4Y7PNA0"/>
<organism evidence="3 4">
    <name type="scientific">Rickenella mellea</name>
    <dbReference type="NCBI Taxonomy" id="50990"/>
    <lineage>
        <taxon>Eukaryota</taxon>
        <taxon>Fungi</taxon>
        <taxon>Dikarya</taxon>
        <taxon>Basidiomycota</taxon>
        <taxon>Agaricomycotina</taxon>
        <taxon>Agaricomycetes</taxon>
        <taxon>Hymenochaetales</taxon>
        <taxon>Rickenellaceae</taxon>
        <taxon>Rickenella</taxon>
    </lineage>
</organism>
<dbReference type="InterPro" id="IPR045339">
    <property type="entry name" value="DUF6534"/>
</dbReference>
<sequence length="280" mass="31472">MHSDKYPSLAWTGNSYILQHKLATTVVAHHTYPIIKEPTVPAVYANLWKVQTLRPSDDAWLISMQALPTETVYLMEYGYWGLAPSTVLLGVSLCQDYAYFSLYDDGLALKILVAFLLVLDISVTVLLTTSWHTLLIGNLGKQNPSQGETPSTMNSYLTRHRLIWLLNDTLSAGITRIAFASMPSQRDVLKPIFKVMVSCESGFAALSDIAATVAMCLKFVETATYARRLSSVIKFLLIYTINRGVLVTAVQTVMLVLFWFGLDKFFWVPVNMSIGKFYRY</sequence>
<dbReference type="Pfam" id="PF20152">
    <property type="entry name" value="DUF6534"/>
    <property type="match status" value="1"/>
</dbReference>
<keyword evidence="1" id="KW-0472">Membrane</keyword>
<accession>A0A4Y7PNA0</accession>